<evidence type="ECO:0000313" key="2">
    <source>
        <dbReference type="Proteomes" id="UP000054270"/>
    </source>
</evidence>
<dbReference type="AlphaFoldDB" id="A0A0D2LXK5"/>
<evidence type="ECO:0008006" key="3">
    <source>
        <dbReference type="Google" id="ProtNLM"/>
    </source>
</evidence>
<gene>
    <name evidence="1" type="ORF">HYPSUDRAFT_48139</name>
</gene>
<dbReference type="SUPFAM" id="SSF52047">
    <property type="entry name" value="RNI-like"/>
    <property type="match status" value="1"/>
</dbReference>
<dbReference type="Gene3D" id="3.80.10.10">
    <property type="entry name" value="Ribonuclease Inhibitor"/>
    <property type="match status" value="1"/>
</dbReference>
<sequence length="234" mass="25838">MPSWPLPIGVSPQFSPALTSLSMDGTAFDTVDTVEILALIGACCSLETFKYKASDEFSYTQTAGLNHPTTIFLPRLKKVDVTAPGAGTDFLRAFNAPNLTELRLDGYRPYHYRGRWVPSLTEPLSVTLQCVAARSLNLTRLELLFVKLQSPTTEYERILSGEAFASLEELTLNTVEVNDISLILAAVRPSSLKKIEFLQCKSITDSGLLEFVKRKESLFSVTVKDCPGVCQDHL</sequence>
<dbReference type="EMBL" id="KN817639">
    <property type="protein sequence ID" value="KJA15618.1"/>
    <property type="molecule type" value="Genomic_DNA"/>
</dbReference>
<reference evidence="2" key="1">
    <citation type="submission" date="2014-04" db="EMBL/GenBank/DDBJ databases">
        <title>Evolutionary Origins and Diversification of the Mycorrhizal Mutualists.</title>
        <authorList>
            <consortium name="DOE Joint Genome Institute"/>
            <consortium name="Mycorrhizal Genomics Consortium"/>
            <person name="Kohler A."/>
            <person name="Kuo A."/>
            <person name="Nagy L.G."/>
            <person name="Floudas D."/>
            <person name="Copeland A."/>
            <person name="Barry K.W."/>
            <person name="Cichocki N."/>
            <person name="Veneault-Fourrey C."/>
            <person name="LaButti K."/>
            <person name="Lindquist E.A."/>
            <person name="Lipzen A."/>
            <person name="Lundell T."/>
            <person name="Morin E."/>
            <person name="Murat C."/>
            <person name="Riley R."/>
            <person name="Ohm R."/>
            <person name="Sun H."/>
            <person name="Tunlid A."/>
            <person name="Henrissat B."/>
            <person name="Grigoriev I.V."/>
            <person name="Hibbett D.S."/>
            <person name="Martin F."/>
        </authorList>
    </citation>
    <scope>NUCLEOTIDE SEQUENCE [LARGE SCALE GENOMIC DNA]</scope>
    <source>
        <strain evidence="2">FD-334 SS-4</strain>
    </source>
</reference>
<proteinExistence type="predicted"/>
<dbReference type="OrthoDB" id="2982757at2759"/>
<dbReference type="InterPro" id="IPR032675">
    <property type="entry name" value="LRR_dom_sf"/>
</dbReference>
<accession>A0A0D2LXK5</accession>
<evidence type="ECO:0000313" key="1">
    <source>
        <dbReference type="EMBL" id="KJA15618.1"/>
    </source>
</evidence>
<name>A0A0D2LXK5_HYPSF</name>
<protein>
    <recommendedName>
        <fullName evidence="3">F-box domain-containing protein</fullName>
    </recommendedName>
</protein>
<dbReference type="Proteomes" id="UP000054270">
    <property type="component" value="Unassembled WGS sequence"/>
</dbReference>
<feature type="non-terminal residue" evidence="1">
    <location>
        <position position="234"/>
    </location>
</feature>
<organism evidence="1 2">
    <name type="scientific">Hypholoma sublateritium (strain FD-334 SS-4)</name>
    <dbReference type="NCBI Taxonomy" id="945553"/>
    <lineage>
        <taxon>Eukaryota</taxon>
        <taxon>Fungi</taxon>
        <taxon>Dikarya</taxon>
        <taxon>Basidiomycota</taxon>
        <taxon>Agaricomycotina</taxon>
        <taxon>Agaricomycetes</taxon>
        <taxon>Agaricomycetidae</taxon>
        <taxon>Agaricales</taxon>
        <taxon>Agaricineae</taxon>
        <taxon>Strophariaceae</taxon>
        <taxon>Hypholoma</taxon>
    </lineage>
</organism>
<keyword evidence="2" id="KW-1185">Reference proteome</keyword>